<evidence type="ECO:0000256" key="1">
    <source>
        <dbReference type="SAM" id="SignalP"/>
    </source>
</evidence>
<accession>A0ABT9H4X7</accession>
<evidence type="ECO:0008006" key="4">
    <source>
        <dbReference type="Google" id="ProtNLM"/>
    </source>
</evidence>
<proteinExistence type="predicted"/>
<dbReference type="RefSeq" id="WP_305928507.1">
    <property type="nucleotide sequence ID" value="NZ_JAVAIL010000001.1"/>
</dbReference>
<dbReference type="Proteomes" id="UP001235664">
    <property type="component" value="Unassembled WGS sequence"/>
</dbReference>
<organism evidence="2 3">
    <name type="scientific">Qipengyuania benthica</name>
    <dbReference type="NCBI Taxonomy" id="3067651"/>
    <lineage>
        <taxon>Bacteria</taxon>
        <taxon>Pseudomonadati</taxon>
        <taxon>Pseudomonadota</taxon>
        <taxon>Alphaproteobacteria</taxon>
        <taxon>Sphingomonadales</taxon>
        <taxon>Erythrobacteraceae</taxon>
        <taxon>Qipengyuania</taxon>
    </lineage>
</organism>
<evidence type="ECO:0000313" key="2">
    <source>
        <dbReference type="EMBL" id="MDP4538367.1"/>
    </source>
</evidence>
<sequence length="158" mass="16710">MRRIILAATLPLACLAAPALAQDSDPAPAARSETLDRMAKSLSDPARQAELAATLATLTEIVLDLPLAPLVEPLAEAVGETAGEKVGEPVRRVDPDLTLRRLAPRSDDLARTIENRLPQTMDRLAGLSGSLAALVPVLRDMADQLETALPPEGKPATR</sequence>
<comment type="caution">
    <text evidence="2">The sequence shown here is derived from an EMBL/GenBank/DDBJ whole genome shotgun (WGS) entry which is preliminary data.</text>
</comment>
<name>A0ABT9H4X7_9SPHN</name>
<dbReference type="EMBL" id="JAVAIL010000001">
    <property type="protein sequence ID" value="MDP4538367.1"/>
    <property type="molecule type" value="Genomic_DNA"/>
</dbReference>
<feature type="signal peptide" evidence="1">
    <location>
        <begin position="1"/>
        <end position="21"/>
    </location>
</feature>
<keyword evidence="3" id="KW-1185">Reference proteome</keyword>
<protein>
    <recommendedName>
        <fullName evidence="4">DUF2059 domain-containing protein</fullName>
    </recommendedName>
</protein>
<keyword evidence="1" id="KW-0732">Signal</keyword>
<gene>
    <name evidence="2" type="ORF">Q9K01_01830</name>
</gene>
<reference evidence="2 3" key="1">
    <citation type="submission" date="2023-08" db="EMBL/GenBank/DDBJ databases">
        <title>genomic of DY56.</title>
        <authorList>
            <person name="Wang Y."/>
        </authorList>
    </citation>
    <scope>NUCLEOTIDE SEQUENCE [LARGE SCALE GENOMIC DNA]</scope>
    <source>
        <strain evidence="2 3">DY56-A-20</strain>
    </source>
</reference>
<feature type="chain" id="PRO_5046706164" description="DUF2059 domain-containing protein" evidence="1">
    <location>
        <begin position="22"/>
        <end position="158"/>
    </location>
</feature>
<evidence type="ECO:0000313" key="3">
    <source>
        <dbReference type="Proteomes" id="UP001235664"/>
    </source>
</evidence>